<evidence type="ECO:0000256" key="9">
    <source>
        <dbReference type="ARBA" id="ARBA00023242"/>
    </source>
</evidence>
<keyword evidence="9" id="KW-0539">Nucleus</keyword>
<dbReference type="Pfam" id="PF07776">
    <property type="entry name" value="zf-AD"/>
    <property type="match status" value="1"/>
</dbReference>
<evidence type="ECO:0000256" key="3">
    <source>
        <dbReference type="ARBA" id="ARBA00022737"/>
    </source>
</evidence>
<evidence type="ECO:0000256" key="1">
    <source>
        <dbReference type="ARBA" id="ARBA00004123"/>
    </source>
</evidence>
<dbReference type="OrthoDB" id="7734462at2759"/>
<proteinExistence type="predicted"/>
<name>A0A1Y1L0U3_PHOPY</name>
<dbReference type="GO" id="GO:0008270">
    <property type="term" value="F:zinc ion binding"/>
    <property type="evidence" value="ECO:0007669"/>
    <property type="project" value="UniProtKB-UniRule"/>
</dbReference>
<evidence type="ECO:0000256" key="11">
    <source>
        <dbReference type="PROSITE-ProRule" id="PRU01263"/>
    </source>
</evidence>
<evidence type="ECO:0008006" key="17">
    <source>
        <dbReference type="Google" id="ProtNLM"/>
    </source>
</evidence>
<dbReference type="EMBL" id="VVIM01000006">
    <property type="protein sequence ID" value="KAB0798529.1"/>
    <property type="molecule type" value="Genomic_DNA"/>
</dbReference>
<evidence type="ECO:0000256" key="5">
    <source>
        <dbReference type="ARBA" id="ARBA00022833"/>
    </source>
</evidence>
<reference evidence="15 16" key="2">
    <citation type="journal article" date="2018" name="Elife">
        <title>Firefly genomes illuminate parallel origins of bioluminescence in beetles.</title>
        <authorList>
            <person name="Fallon T.R."/>
            <person name="Lower S.E."/>
            <person name="Chang C.H."/>
            <person name="Bessho-Uehara M."/>
            <person name="Martin G.J."/>
            <person name="Bewick A.J."/>
            <person name="Behringer M."/>
            <person name="Debat H.J."/>
            <person name="Wong I."/>
            <person name="Day J.C."/>
            <person name="Suvorov A."/>
            <person name="Silva C.J."/>
            <person name="Stanger-Hall K.F."/>
            <person name="Hall D.W."/>
            <person name="Schmitz R.J."/>
            <person name="Nelson D.R."/>
            <person name="Lewis S.M."/>
            <person name="Shigenobu S."/>
            <person name="Bybee S.M."/>
            <person name="Larracuente A.M."/>
            <person name="Oba Y."/>
            <person name="Weng J.K."/>
        </authorList>
    </citation>
    <scope>NUCLEOTIDE SEQUENCE [LARGE SCALE GENOMIC DNA]</scope>
    <source>
        <strain evidence="15">1611_PpyrPB1</strain>
        <tissue evidence="15">Whole body</tissue>
    </source>
</reference>
<dbReference type="FunFam" id="3.30.160.60:FF:000325">
    <property type="entry name" value="ZFP90 zinc finger protein"/>
    <property type="match status" value="1"/>
</dbReference>
<feature type="domain" description="C2H2-type" evidence="12">
    <location>
        <begin position="483"/>
        <end position="507"/>
    </location>
</feature>
<dbReference type="InParanoid" id="A0A1Y1L0U3"/>
<protein>
    <recommendedName>
        <fullName evidence="17">Protein krueppel</fullName>
    </recommendedName>
</protein>
<dbReference type="Gene3D" id="3.30.160.60">
    <property type="entry name" value="Classic Zinc Finger"/>
    <property type="match status" value="9"/>
</dbReference>
<evidence type="ECO:0000256" key="6">
    <source>
        <dbReference type="ARBA" id="ARBA00023015"/>
    </source>
</evidence>
<dbReference type="AlphaFoldDB" id="A0A1Y1L0U3"/>
<dbReference type="SMART" id="SM00355">
    <property type="entry name" value="ZnF_C2H2"/>
    <property type="match status" value="10"/>
</dbReference>
<keyword evidence="8" id="KW-0804">Transcription</keyword>
<dbReference type="PROSITE" id="PS00028">
    <property type="entry name" value="ZINC_FINGER_C2H2_1"/>
    <property type="match status" value="9"/>
</dbReference>
<dbReference type="PANTHER" id="PTHR23226:SF416">
    <property type="entry name" value="FI01424P"/>
    <property type="match status" value="1"/>
</dbReference>
<feature type="binding site" evidence="11">
    <location>
        <position position="23"/>
    </location>
    <ligand>
        <name>Zn(2+)</name>
        <dbReference type="ChEBI" id="CHEBI:29105"/>
    </ligand>
</feature>
<keyword evidence="2 11" id="KW-0479">Metal-binding</keyword>
<evidence type="ECO:0000259" key="12">
    <source>
        <dbReference type="PROSITE" id="PS50157"/>
    </source>
</evidence>
<dbReference type="FunFam" id="3.30.160.60:FF:001428">
    <property type="entry name" value="zinc finger and BTB domain-containing protein 38"/>
    <property type="match status" value="1"/>
</dbReference>
<reference evidence="14" key="1">
    <citation type="journal article" date="2016" name="Sci. Rep.">
        <title>Molecular characterization of firefly nuptial gifts: a multi-omics approach sheds light on postcopulatory sexual selection.</title>
        <authorList>
            <person name="Al-Wathiqui N."/>
            <person name="Fallon T.R."/>
            <person name="South A."/>
            <person name="Weng J.K."/>
            <person name="Lewis S.M."/>
        </authorList>
    </citation>
    <scope>NUCLEOTIDE SEQUENCE</scope>
</reference>
<keyword evidence="4 10" id="KW-0863">Zinc-finger</keyword>
<dbReference type="InterPro" id="IPR013087">
    <property type="entry name" value="Znf_C2H2_type"/>
</dbReference>
<evidence type="ECO:0000259" key="13">
    <source>
        <dbReference type="PROSITE" id="PS51915"/>
    </source>
</evidence>
<keyword evidence="7" id="KW-0238">DNA-binding</keyword>
<organism evidence="14">
    <name type="scientific">Photinus pyralis</name>
    <name type="common">Common eastern firefly</name>
    <name type="synonym">Lampyris pyralis</name>
    <dbReference type="NCBI Taxonomy" id="7054"/>
    <lineage>
        <taxon>Eukaryota</taxon>
        <taxon>Metazoa</taxon>
        <taxon>Ecdysozoa</taxon>
        <taxon>Arthropoda</taxon>
        <taxon>Hexapoda</taxon>
        <taxon>Insecta</taxon>
        <taxon>Pterygota</taxon>
        <taxon>Neoptera</taxon>
        <taxon>Endopterygota</taxon>
        <taxon>Coleoptera</taxon>
        <taxon>Polyphaga</taxon>
        <taxon>Elateriformia</taxon>
        <taxon>Elateroidea</taxon>
        <taxon>Lampyridae</taxon>
        <taxon>Lampyrinae</taxon>
        <taxon>Photinus</taxon>
    </lineage>
</organism>
<feature type="binding site" evidence="11">
    <location>
        <position position="67"/>
    </location>
    <ligand>
        <name>Zn(2+)</name>
        <dbReference type="ChEBI" id="CHEBI:29105"/>
    </ligand>
</feature>
<evidence type="ECO:0000256" key="10">
    <source>
        <dbReference type="PROSITE-ProRule" id="PRU00042"/>
    </source>
</evidence>
<keyword evidence="3" id="KW-0677">Repeat</keyword>
<feature type="domain" description="C2H2-type" evidence="12">
    <location>
        <begin position="455"/>
        <end position="482"/>
    </location>
</feature>
<dbReference type="InterPro" id="IPR012934">
    <property type="entry name" value="Znf_AD"/>
</dbReference>
<comment type="subcellular location">
    <subcellularLocation>
        <location evidence="1">Nucleus</location>
    </subcellularLocation>
</comment>
<dbReference type="FunFam" id="3.30.160.60:FF:000446">
    <property type="entry name" value="Zinc finger protein"/>
    <property type="match status" value="1"/>
</dbReference>
<dbReference type="PROSITE" id="PS50157">
    <property type="entry name" value="ZINC_FINGER_C2H2_2"/>
    <property type="match status" value="9"/>
</dbReference>
<keyword evidence="5 11" id="KW-0862">Zinc</keyword>
<evidence type="ECO:0000256" key="7">
    <source>
        <dbReference type="ARBA" id="ARBA00023125"/>
    </source>
</evidence>
<keyword evidence="16" id="KW-1185">Reference proteome</keyword>
<feature type="domain" description="C2H2-type" evidence="12">
    <location>
        <begin position="426"/>
        <end position="454"/>
    </location>
</feature>
<sequence>MSKMSLKNRSTIKLRKLHFNKICRSCLRERGHLRELFSTRLPVMMETCATIKVSEDDELPSKICISCFHQIAKFYTFKKKLERNDKFLRNYLKQKKSKDPSEFSDILHKAVNDAEIIGAIEKVVTEELLSETYDSSLRESEEKERNETVRSSRLLRKSKLKANKIINTIIKDEECYDDTDSNSFESFHLDSEFDFKVPSETLKDDTEVTLITKSEDINTIFLDDGPPPLVPLEFTKNVDNMITTVVKSLPENAPPLVPIKPLTALNPATIVNALTNDIEAPVKLKLQCNICNEEYYSISALKNHRLYECQGSGMQCNICKKEFSDRNRLIGHLKGHMVSKDYGCKICGKRYPNPSTFRVHMRTHTGERPFKCQICNKGFVRWAGVVGHMKTHNANKPYKCDTCGKGFKISSNLERHKILHSGILPYCCSYCGKTFSQSDNLQLHVRTYHTNDRPYLCNECGKRFVSSTRLKRHMWVHTGYKPYRCRYCSKAYSNSNDRKNHEKAHTGGITEDDKPHVCSTCDMRFLHACRLAKHMKTHERPFPCNQCTKTFSSEALLSKHKNNKHADELIDHLSAPLSVEEVYINYQ</sequence>
<feature type="domain" description="C2H2-type" evidence="12">
    <location>
        <begin position="314"/>
        <end position="341"/>
    </location>
</feature>
<dbReference type="SMART" id="SM00868">
    <property type="entry name" value="zf-AD"/>
    <property type="match status" value="1"/>
</dbReference>
<dbReference type="FunFam" id="3.30.160.60:FF:000149">
    <property type="entry name" value="Zinc finger protein 569"/>
    <property type="match status" value="1"/>
</dbReference>
<dbReference type="GO" id="GO:0000978">
    <property type="term" value="F:RNA polymerase II cis-regulatory region sequence-specific DNA binding"/>
    <property type="evidence" value="ECO:0007669"/>
    <property type="project" value="TreeGrafter"/>
</dbReference>
<feature type="domain" description="C2H2-type" evidence="12">
    <location>
        <begin position="370"/>
        <end position="397"/>
    </location>
</feature>
<keyword evidence="6" id="KW-0805">Transcription regulation</keyword>
<evidence type="ECO:0000256" key="4">
    <source>
        <dbReference type="ARBA" id="ARBA00022771"/>
    </source>
</evidence>
<feature type="binding site" evidence="11">
    <location>
        <position position="26"/>
    </location>
    <ligand>
        <name>Zn(2+)</name>
        <dbReference type="ChEBI" id="CHEBI:29105"/>
    </ligand>
</feature>
<gene>
    <name evidence="15" type="ORF">PPYR_09522</name>
</gene>
<dbReference type="GO" id="GO:0000981">
    <property type="term" value="F:DNA-binding transcription factor activity, RNA polymerase II-specific"/>
    <property type="evidence" value="ECO:0007669"/>
    <property type="project" value="TreeGrafter"/>
</dbReference>
<dbReference type="EMBL" id="GEZM01067973">
    <property type="protein sequence ID" value="JAV67292.1"/>
    <property type="molecule type" value="Transcribed_RNA"/>
</dbReference>
<dbReference type="FunFam" id="3.30.160.60:FF:001272">
    <property type="entry name" value="Zinc finger protein 683"/>
    <property type="match status" value="1"/>
</dbReference>
<dbReference type="FunFam" id="3.30.160.60:FF:000065">
    <property type="entry name" value="B-cell CLL/lymphoma 6, member B"/>
    <property type="match status" value="1"/>
</dbReference>
<dbReference type="Gene3D" id="3.40.1800.20">
    <property type="match status" value="1"/>
</dbReference>
<feature type="domain" description="C2H2-type" evidence="12">
    <location>
        <begin position="542"/>
        <end position="570"/>
    </location>
</feature>
<dbReference type="InterPro" id="IPR036236">
    <property type="entry name" value="Znf_C2H2_sf"/>
</dbReference>
<dbReference type="PANTHER" id="PTHR23226">
    <property type="entry name" value="ZINC FINGER AND SCAN DOMAIN-CONTAINING"/>
    <property type="match status" value="1"/>
</dbReference>
<dbReference type="Pfam" id="PF00096">
    <property type="entry name" value="zf-C2H2"/>
    <property type="match status" value="5"/>
</dbReference>
<dbReference type="Proteomes" id="UP000327044">
    <property type="component" value="Unassembled WGS sequence"/>
</dbReference>
<dbReference type="FunCoup" id="A0A1Y1L0U3">
    <property type="interactions" value="466"/>
</dbReference>
<evidence type="ECO:0000256" key="8">
    <source>
        <dbReference type="ARBA" id="ARBA00023163"/>
    </source>
</evidence>
<dbReference type="SUPFAM" id="SSF57667">
    <property type="entry name" value="beta-beta-alpha zinc fingers"/>
    <property type="match status" value="5"/>
</dbReference>
<dbReference type="Pfam" id="PF13894">
    <property type="entry name" value="zf-C2H2_4"/>
    <property type="match status" value="1"/>
</dbReference>
<dbReference type="GO" id="GO:0005634">
    <property type="term" value="C:nucleus"/>
    <property type="evidence" value="ECO:0007669"/>
    <property type="project" value="UniProtKB-SubCell"/>
</dbReference>
<evidence type="ECO:0000313" key="15">
    <source>
        <dbReference type="EMBL" id="KAB0798529.1"/>
    </source>
</evidence>
<feature type="domain" description="C2H2-type" evidence="12">
    <location>
        <begin position="516"/>
        <end position="543"/>
    </location>
</feature>
<dbReference type="FunFam" id="3.30.160.60:FF:001774">
    <property type="entry name" value="Myoneurin"/>
    <property type="match status" value="1"/>
</dbReference>
<accession>A0A1Y1L0U3</accession>
<feature type="domain" description="C2H2-type" evidence="12">
    <location>
        <begin position="398"/>
        <end position="425"/>
    </location>
</feature>
<evidence type="ECO:0000313" key="16">
    <source>
        <dbReference type="Proteomes" id="UP000327044"/>
    </source>
</evidence>
<dbReference type="SUPFAM" id="SSF57716">
    <property type="entry name" value="Glucocorticoid receptor-like (DNA-binding domain)"/>
    <property type="match status" value="1"/>
</dbReference>
<dbReference type="PROSITE" id="PS51915">
    <property type="entry name" value="ZAD"/>
    <property type="match status" value="1"/>
</dbReference>
<evidence type="ECO:0000256" key="2">
    <source>
        <dbReference type="ARBA" id="ARBA00022723"/>
    </source>
</evidence>
<feature type="domain" description="C2H2-type" evidence="12">
    <location>
        <begin position="342"/>
        <end position="369"/>
    </location>
</feature>
<evidence type="ECO:0000313" key="14">
    <source>
        <dbReference type="EMBL" id="JAV67292.1"/>
    </source>
</evidence>
<feature type="domain" description="ZAD" evidence="13">
    <location>
        <begin position="21"/>
        <end position="91"/>
    </location>
</feature>
<reference evidence="15" key="3">
    <citation type="submission" date="2019-08" db="EMBL/GenBank/DDBJ databases">
        <authorList>
            <consortium name="Photinus pyralis genome working group"/>
            <person name="Fallon T.R."/>
            <person name="Sander Lower S.E."/>
            <person name="Weng J.-K."/>
        </authorList>
    </citation>
    <scope>NUCLEOTIDE SEQUENCE</scope>
    <source>
        <strain evidence="15">1611_PpyrPB1</strain>
        <tissue evidence="15">Whole body</tissue>
    </source>
</reference>
<feature type="binding site" evidence="11">
    <location>
        <position position="64"/>
    </location>
    <ligand>
        <name>Zn(2+)</name>
        <dbReference type="ChEBI" id="CHEBI:29105"/>
    </ligand>
</feature>